<comment type="similarity">
    <text evidence="8">Belongs to the insect chemoreceptor superfamily. Gustatory receptor (GR) family.</text>
</comment>
<dbReference type="EMBL" id="JBDJPC010000011">
    <property type="protein sequence ID" value="KAL1489639.1"/>
    <property type="molecule type" value="Genomic_DNA"/>
</dbReference>
<feature type="transmembrane region" description="Helical" evidence="8">
    <location>
        <begin position="258"/>
        <end position="279"/>
    </location>
</feature>
<evidence type="ECO:0000256" key="1">
    <source>
        <dbReference type="ARBA" id="ARBA00004651"/>
    </source>
</evidence>
<keyword evidence="10" id="KW-1185">Reference proteome</keyword>
<comment type="caution">
    <text evidence="9">The sequence shown here is derived from an EMBL/GenBank/DDBJ whole genome shotgun (WGS) entry which is preliminary data.</text>
</comment>
<keyword evidence="3 8" id="KW-0812">Transmembrane</keyword>
<dbReference type="GO" id="GO:0005886">
    <property type="term" value="C:plasma membrane"/>
    <property type="evidence" value="ECO:0007669"/>
    <property type="project" value="UniProtKB-SubCell"/>
</dbReference>
<evidence type="ECO:0000256" key="5">
    <source>
        <dbReference type="ARBA" id="ARBA00023136"/>
    </source>
</evidence>
<protein>
    <recommendedName>
        <fullName evidence="8">Gustatory receptor</fullName>
    </recommendedName>
</protein>
<dbReference type="PANTHER" id="PTHR21143">
    <property type="entry name" value="INVERTEBRATE GUSTATORY RECEPTOR"/>
    <property type="match status" value="1"/>
</dbReference>
<evidence type="ECO:0000313" key="10">
    <source>
        <dbReference type="Proteomes" id="UP001566132"/>
    </source>
</evidence>
<evidence type="ECO:0000256" key="3">
    <source>
        <dbReference type="ARBA" id="ARBA00022692"/>
    </source>
</evidence>
<comment type="function">
    <text evidence="8">Gustatory receptor which mediates acceptance or avoidance behavior, depending on its substrates.</text>
</comment>
<keyword evidence="2 8" id="KW-1003">Cell membrane</keyword>
<keyword evidence="4 8" id="KW-1133">Transmembrane helix</keyword>
<comment type="subcellular location">
    <subcellularLocation>
        <location evidence="1 8">Cell membrane</location>
        <topology evidence="1 8">Multi-pass membrane protein</topology>
    </subcellularLocation>
</comment>
<reference evidence="9 10" key="1">
    <citation type="submission" date="2024-05" db="EMBL/GenBank/DDBJ databases">
        <title>Genetic variation in Jamaican populations of the coffee berry borer (Hypothenemus hampei).</title>
        <authorList>
            <person name="Errbii M."/>
            <person name="Myrie A."/>
        </authorList>
    </citation>
    <scope>NUCLEOTIDE SEQUENCE [LARGE SCALE GENOMIC DNA]</scope>
    <source>
        <strain evidence="9">JA-Hopewell-2020-01-JO</strain>
        <tissue evidence="9">Whole body</tissue>
    </source>
</reference>
<feature type="transmembrane region" description="Helical" evidence="8">
    <location>
        <begin position="336"/>
        <end position="354"/>
    </location>
</feature>
<dbReference type="Pfam" id="PF08395">
    <property type="entry name" value="7tm_7"/>
    <property type="match status" value="1"/>
</dbReference>
<feature type="transmembrane region" description="Helical" evidence="8">
    <location>
        <begin position="63"/>
        <end position="85"/>
    </location>
</feature>
<evidence type="ECO:0000256" key="6">
    <source>
        <dbReference type="ARBA" id="ARBA00023170"/>
    </source>
</evidence>
<proteinExistence type="inferred from homology"/>
<keyword evidence="5 8" id="KW-0472">Membrane</keyword>
<dbReference type="PANTHER" id="PTHR21143:SF104">
    <property type="entry name" value="GUSTATORY RECEPTOR 8A-RELATED"/>
    <property type="match status" value="1"/>
</dbReference>
<feature type="transmembrane region" description="Helical" evidence="8">
    <location>
        <begin position="112"/>
        <end position="137"/>
    </location>
</feature>
<organism evidence="9 10">
    <name type="scientific">Hypothenemus hampei</name>
    <name type="common">Coffee berry borer</name>
    <dbReference type="NCBI Taxonomy" id="57062"/>
    <lineage>
        <taxon>Eukaryota</taxon>
        <taxon>Metazoa</taxon>
        <taxon>Ecdysozoa</taxon>
        <taxon>Arthropoda</taxon>
        <taxon>Hexapoda</taxon>
        <taxon>Insecta</taxon>
        <taxon>Pterygota</taxon>
        <taxon>Neoptera</taxon>
        <taxon>Endopterygota</taxon>
        <taxon>Coleoptera</taxon>
        <taxon>Polyphaga</taxon>
        <taxon>Cucujiformia</taxon>
        <taxon>Curculionidae</taxon>
        <taxon>Scolytinae</taxon>
        <taxon>Hypothenemus</taxon>
    </lineage>
</organism>
<gene>
    <name evidence="9" type="ORF">ABEB36_013583</name>
</gene>
<evidence type="ECO:0000256" key="7">
    <source>
        <dbReference type="ARBA" id="ARBA00023224"/>
    </source>
</evidence>
<feature type="transmembrane region" description="Helical" evidence="8">
    <location>
        <begin position="149"/>
        <end position="174"/>
    </location>
</feature>
<evidence type="ECO:0000256" key="2">
    <source>
        <dbReference type="ARBA" id="ARBA00022475"/>
    </source>
</evidence>
<keyword evidence="7 8" id="KW-0807">Transducer</keyword>
<dbReference type="AlphaFoldDB" id="A0ABD1E4M9"/>
<dbReference type="InterPro" id="IPR013604">
    <property type="entry name" value="7TM_chemorcpt"/>
</dbReference>
<sequence>MNKFVRFLNKIFIRCACVLLVVPKNRKNTCLLLFYVLVLLALLSTSFYFRYACLYQDLTLGRLIIYILCDVTQTCGCLAVLNILYTYRKTHLWQKLYENVNVLEYNEQQDHAIIIITFFVQIVLYLYKVFMIYLLWYMSISVHNLHFLLLMWLSYFINFIYKTVVYTLLTIIILDIKRKLMVANEQLNSDLISMDVTAIHAYVNQAIKGGKTFNRLFGYQLLIFNFQWFLFFLVILLNIIVIINPEKYDYPVNLLENLNIFACEVILMTFNPCVLAFACDMVATEADTFMVTCYEIEEKFHYSSREYHKLQTLTSIVGNGVLQFTAAKFIEIKRSMMLSLIASATTYFIALVEFY</sequence>
<dbReference type="GO" id="GO:0007165">
    <property type="term" value="P:signal transduction"/>
    <property type="evidence" value="ECO:0007669"/>
    <property type="project" value="UniProtKB-KW"/>
</dbReference>
<evidence type="ECO:0000256" key="4">
    <source>
        <dbReference type="ARBA" id="ARBA00022989"/>
    </source>
</evidence>
<name>A0ABD1E4M9_HYPHA</name>
<feature type="transmembrane region" description="Helical" evidence="8">
    <location>
        <begin position="221"/>
        <end position="243"/>
    </location>
</feature>
<feature type="transmembrane region" description="Helical" evidence="8">
    <location>
        <begin position="32"/>
        <end position="51"/>
    </location>
</feature>
<evidence type="ECO:0000256" key="8">
    <source>
        <dbReference type="RuleBase" id="RU363108"/>
    </source>
</evidence>
<keyword evidence="6 8" id="KW-0675">Receptor</keyword>
<accession>A0ABD1E4M9</accession>
<evidence type="ECO:0000313" key="9">
    <source>
        <dbReference type="EMBL" id="KAL1489639.1"/>
    </source>
</evidence>
<dbReference type="Proteomes" id="UP001566132">
    <property type="component" value="Unassembled WGS sequence"/>
</dbReference>